<evidence type="ECO:0000313" key="7">
    <source>
        <dbReference type="EMBL" id="RDV01480.1"/>
    </source>
</evidence>
<feature type="transmembrane region" description="Helical" evidence="5">
    <location>
        <begin position="185"/>
        <end position="208"/>
    </location>
</feature>
<dbReference type="InterPro" id="IPR007016">
    <property type="entry name" value="O-antigen_ligase-rel_domated"/>
</dbReference>
<feature type="transmembrane region" description="Helical" evidence="5">
    <location>
        <begin position="160"/>
        <end position="178"/>
    </location>
</feature>
<feature type="transmembrane region" description="Helical" evidence="5">
    <location>
        <begin position="447"/>
        <end position="465"/>
    </location>
</feature>
<sequence length="505" mass="54779">MNRGQPTGELRFPCQNSPHNLVASLRSVFRATQTRCVLSKIRSSDGKPSLLFWVLVAFLALLFATGGASRTDVQSLVILRPASIIVCALALMTLRKEHLAGRKWLIGSFAAVFGVALLHVIPLPPVVWQSLAGRQDLVDVEKLAGVTDLWRPLTLAPMNGWHALLSLFAPLAVLLLGIQLNRDDLFRILPLLIAFAGLSGLLGLLQAIGNPQSALYLYRITNNGSAVGLFANRNHSATLLACLFPMLAVFASTAKGTTDEVRLRQLVAAAIAIVLVPLILVTGSRSGLVSAVIGMLGAGLLYHRPTDVRTVRKGSPDRIKALPILGGLAVVSLGFLTFFFSRAEAIQRLFAEASGEDSRTDFWAVSLELFWKYFPWGSGSGSFVEAFQIVEPAYLLDATYLNRAHNDWVEIAVAFGLAGLILLVLACAAFFWRSFNLWRKAETGRRYVAFGRLASVCIAIIAIASVSDYPLRTPTMMGVFAILTLWFTESGRERADSVSTGRGGN</sequence>
<evidence type="ECO:0000256" key="5">
    <source>
        <dbReference type="SAM" id="Phobius"/>
    </source>
</evidence>
<gene>
    <name evidence="7" type="ORF">DXH95_14390</name>
</gene>
<evidence type="ECO:0000256" key="2">
    <source>
        <dbReference type="ARBA" id="ARBA00022692"/>
    </source>
</evidence>
<dbReference type="Pfam" id="PF04932">
    <property type="entry name" value="Wzy_C"/>
    <property type="match status" value="1"/>
</dbReference>
<feature type="transmembrane region" description="Helical" evidence="5">
    <location>
        <begin position="411"/>
        <end position="435"/>
    </location>
</feature>
<accession>A0A371B1Q0</accession>
<dbReference type="EMBL" id="QRGP01000003">
    <property type="protein sequence ID" value="RDV01480.1"/>
    <property type="molecule type" value="Genomic_DNA"/>
</dbReference>
<evidence type="ECO:0000256" key="1">
    <source>
        <dbReference type="ARBA" id="ARBA00004141"/>
    </source>
</evidence>
<keyword evidence="3 5" id="KW-1133">Transmembrane helix</keyword>
<dbReference type="OrthoDB" id="7628239at2"/>
<evidence type="ECO:0000256" key="4">
    <source>
        <dbReference type="ARBA" id="ARBA00023136"/>
    </source>
</evidence>
<evidence type="ECO:0000313" key="8">
    <source>
        <dbReference type="Proteomes" id="UP000263833"/>
    </source>
</evidence>
<comment type="subcellular location">
    <subcellularLocation>
        <location evidence="1">Membrane</location>
        <topology evidence="1">Multi-pass membrane protein</topology>
    </subcellularLocation>
</comment>
<keyword evidence="8" id="KW-1185">Reference proteome</keyword>
<dbReference type="PANTHER" id="PTHR37422">
    <property type="entry name" value="TEICHURONIC ACID BIOSYNTHESIS PROTEIN TUAE"/>
    <property type="match status" value="1"/>
</dbReference>
<dbReference type="AlphaFoldDB" id="A0A371B1Q0"/>
<dbReference type="GO" id="GO:0016020">
    <property type="term" value="C:membrane"/>
    <property type="evidence" value="ECO:0007669"/>
    <property type="project" value="UniProtKB-SubCell"/>
</dbReference>
<keyword evidence="7" id="KW-0436">Ligase</keyword>
<feature type="domain" description="O-antigen ligase-related" evidence="6">
    <location>
        <begin position="272"/>
        <end position="424"/>
    </location>
</feature>
<dbReference type="Proteomes" id="UP000263833">
    <property type="component" value="Unassembled WGS sequence"/>
</dbReference>
<reference evidence="8" key="1">
    <citation type="submission" date="2018-08" db="EMBL/GenBank/DDBJ databases">
        <authorList>
            <person name="Kim S.-J."/>
            <person name="Jung G.-Y."/>
        </authorList>
    </citation>
    <scope>NUCLEOTIDE SEQUENCE [LARGE SCALE GENOMIC DNA]</scope>
    <source>
        <strain evidence="8">GY_G</strain>
    </source>
</reference>
<evidence type="ECO:0000256" key="3">
    <source>
        <dbReference type="ARBA" id="ARBA00022989"/>
    </source>
</evidence>
<dbReference type="PANTHER" id="PTHR37422:SF23">
    <property type="entry name" value="TEICHURONIC ACID BIOSYNTHESIS PROTEIN TUAE"/>
    <property type="match status" value="1"/>
</dbReference>
<feature type="transmembrane region" description="Helical" evidence="5">
    <location>
        <begin position="261"/>
        <end position="280"/>
    </location>
</feature>
<protein>
    <submittedName>
        <fullName evidence="7">O-antigen ligase domain-containing protein</fullName>
    </submittedName>
</protein>
<comment type="caution">
    <text evidence="7">The sequence shown here is derived from an EMBL/GenBank/DDBJ whole genome shotgun (WGS) entry which is preliminary data.</text>
</comment>
<feature type="transmembrane region" description="Helical" evidence="5">
    <location>
        <begin position="50"/>
        <end position="67"/>
    </location>
</feature>
<keyword evidence="2 5" id="KW-0812">Transmembrane</keyword>
<feature type="transmembrane region" description="Helical" evidence="5">
    <location>
        <begin position="104"/>
        <end position="121"/>
    </location>
</feature>
<organism evidence="7 8">
    <name type="scientific">Sphingorhabdus pulchriflava</name>
    <dbReference type="NCBI Taxonomy" id="2292257"/>
    <lineage>
        <taxon>Bacteria</taxon>
        <taxon>Pseudomonadati</taxon>
        <taxon>Pseudomonadota</taxon>
        <taxon>Alphaproteobacteria</taxon>
        <taxon>Sphingomonadales</taxon>
        <taxon>Sphingomonadaceae</taxon>
        <taxon>Sphingorhabdus</taxon>
    </lineage>
</organism>
<feature type="transmembrane region" description="Helical" evidence="5">
    <location>
        <begin position="237"/>
        <end position="254"/>
    </location>
</feature>
<feature type="transmembrane region" description="Helical" evidence="5">
    <location>
        <begin position="322"/>
        <end position="340"/>
    </location>
</feature>
<keyword evidence="4 5" id="KW-0472">Membrane</keyword>
<dbReference type="GO" id="GO:0016874">
    <property type="term" value="F:ligase activity"/>
    <property type="evidence" value="ECO:0007669"/>
    <property type="project" value="UniProtKB-KW"/>
</dbReference>
<feature type="transmembrane region" description="Helical" evidence="5">
    <location>
        <begin position="73"/>
        <end position="92"/>
    </location>
</feature>
<dbReference type="InterPro" id="IPR051533">
    <property type="entry name" value="WaaL-like"/>
</dbReference>
<proteinExistence type="predicted"/>
<evidence type="ECO:0000259" key="6">
    <source>
        <dbReference type="Pfam" id="PF04932"/>
    </source>
</evidence>
<name>A0A371B1Q0_9SPHN</name>